<keyword evidence="4 8" id="KW-0812">Transmembrane</keyword>
<protein>
    <recommendedName>
        <fullName evidence="3">diguanylate cyclase</fullName>
        <ecNumber evidence="3">2.7.7.65</ecNumber>
    </recommendedName>
</protein>
<dbReference type="InterPro" id="IPR043128">
    <property type="entry name" value="Rev_trsase/Diguanyl_cyclase"/>
</dbReference>
<dbReference type="NCBIfam" id="TIGR00254">
    <property type="entry name" value="GGDEF"/>
    <property type="match status" value="1"/>
</dbReference>
<dbReference type="InterPro" id="IPR050469">
    <property type="entry name" value="Diguanylate_Cyclase"/>
</dbReference>
<keyword evidence="12" id="KW-1185">Reference proteome</keyword>
<accession>A0A128F3C5</accession>
<dbReference type="PROSITE" id="PS50887">
    <property type="entry name" value="GGDEF"/>
    <property type="match status" value="1"/>
</dbReference>
<evidence type="ECO:0000256" key="4">
    <source>
        <dbReference type="ARBA" id="ARBA00022692"/>
    </source>
</evidence>
<dbReference type="EMBL" id="FIZY01000011">
    <property type="protein sequence ID" value="CZF80771.1"/>
    <property type="molecule type" value="Genomic_DNA"/>
</dbReference>
<dbReference type="InterPro" id="IPR029787">
    <property type="entry name" value="Nucleotide_cyclase"/>
</dbReference>
<dbReference type="GO" id="GO:0043709">
    <property type="term" value="P:cell adhesion involved in single-species biofilm formation"/>
    <property type="evidence" value="ECO:0007669"/>
    <property type="project" value="TreeGrafter"/>
</dbReference>
<reference evidence="12" key="1">
    <citation type="submission" date="2016-02" db="EMBL/GenBank/DDBJ databases">
        <authorList>
            <person name="Rodrigo-Torres Lidia"/>
            <person name="Arahal R.David."/>
        </authorList>
    </citation>
    <scope>NUCLEOTIDE SEQUENCE [LARGE SCALE GENOMIC DNA]</scope>
    <source>
        <strain evidence="12">CECT 8713</strain>
    </source>
</reference>
<dbReference type="Gene3D" id="3.30.450.350">
    <property type="entry name" value="CHASE domain"/>
    <property type="match status" value="1"/>
</dbReference>
<dbReference type="PANTHER" id="PTHR45138">
    <property type="entry name" value="REGULATORY COMPONENTS OF SENSORY TRANSDUCTION SYSTEM"/>
    <property type="match status" value="1"/>
</dbReference>
<dbReference type="Pfam" id="PF00990">
    <property type="entry name" value="GGDEF"/>
    <property type="match status" value="1"/>
</dbReference>
<evidence type="ECO:0000256" key="2">
    <source>
        <dbReference type="ARBA" id="ARBA00004370"/>
    </source>
</evidence>
<evidence type="ECO:0000256" key="3">
    <source>
        <dbReference type="ARBA" id="ARBA00012528"/>
    </source>
</evidence>
<proteinExistence type="predicted"/>
<dbReference type="PROSITE" id="PS50839">
    <property type="entry name" value="CHASE"/>
    <property type="match status" value="1"/>
</dbReference>
<evidence type="ECO:0000259" key="9">
    <source>
        <dbReference type="PROSITE" id="PS50839"/>
    </source>
</evidence>
<evidence type="ECO:0000256" key="7">
    <source>
        <dbReference type="ARBA" id="ARBA00034247"/>
    </source>
</evidence>
<keyword evidence="5 8" id="KW-1133">Transmembrane helix</keyword>
<organism evidence="11 12">
    <name type="scientific">Grimontia marina</name>
    <dbReference type="NCBI Taxonomy" id="646534"/>
    <lineage>
        <taxon>Bacteria</taxon>
        <taxon>Pseudomonadati</taxon>
        <taxon>Pseudomonadota</taxon>
        <taxon>Gammaproteobacteria</taxon>
        <taxon>Vibrionales</taxon>
        <taxon>Vibrionaceae</taxon>
        <taxon>Grimontia</taxon>
    </lineage>
</organism>
<dbReference type="SUPFAM" id="SSF55073">
    <property type="entry name" value="Nucleotide cyclase"/>
    <property type="match status" value="1"/>
</dbReference>
<dbReference type="GO" id="GO:1902201">
    <property type="term" value="P:negative regulation of bacterial-type flagellum-dependent cell motility"/>
    <property type="evidence" value="ECO:0007669"/>
    <property type="project" value="TreeGrafter"/>
</dbReference>
<sequence>MVITSKVIMSVILIFGIGFSLLFSYMLYQSEKDVIMAEMQKDAERRAAAFTLSLSMKFEALHTLTALFRQNPDFSYSDFKNEAKIVLERHPDIQALEWMPIVRKEQREEYEQHLQYIHTGFTFVELDDGGNVIKAAERDFYYPVYYVEPYIGNEVALGYDMSTSAARLSSIDRAIDSGRESVTEPLMLVQESGSQTSFLMFNPVYRDGFVPFVNHREFFVGAVLGVFRIGDLYQTSEAGNIPHDVKLLLYDLTGEQKTLLHTRVHDEDKQYIGEMAYSVDIDALFDRDWRFEVFIADDYISQRMSSQPYIILILGVLLVIASAAYLDLIYKYISLIKCKNCDLQNISLRDPLTNLYNRRHFDDVLKKEWQRAIRAESSISMLVIDIDHFKRFNDSFGHMAGDLCLKEVAKAISQSMSRSNDSVFRYGGEEFAILLPNTTDPKSVAERCRQNVEALGIRHPDSVEEVVTVSVGCAFIRPEKGDDHNALFLEADRALYAAKKAGRNRVCEQLNQKDNALVGAIEFSPKD</sequence>
<dbReference type="FunFam" id="3.30.70.270:FF:000001">
    <property type="entry name" value="Diguanylate cyclase domain protein"/>
    <property type="match status" value="1"/>
</dbReference>
<evidence type="ECO:0000313" key="12">
    <source>
        <dbReference type="Proteomes" id="UP000073601"/>
    </source>
</evidence>
<dbReference type="InterPro" id="IPR042240">
    <property type="entry name" value="CHASE_sf"/>
</dbReference>
<dbReference type="InterPro" id="IPR006189">
    <property type="entry name" value="CHASE_dom"/>
</dbReference>
<dbReference type="GO" id="GO:0007165">
    <property type="term" value="P:signal transduction"/>
    <property type="evidence" value="ECO:0007669"/>
    <property type="project" value="UniProtKB-ARBA"/>
</dbReference>
<evidence type="ECO:0000256" key="8">
    <source>
        <dbReference type="SAM" id="Phobius"/>
    </source>
</evidence>
<evidence type="ECO:0000256" key="6">
    <source>
        <dbReference type="ARBA" id="ARBA00023136"/>
    </source>
</evidence>
<dbReference type="InterPro" id="IPR000160">
    <property type="entry name" value="GGDEF_dom"/>
</dbReference>
<feature type="transmembrane region" description="Helical" evidence="8">
    <location>
        <begin position="309"/>
        <end position="330"/>
    </location>
</feature>
<dbReference type="Pfam" id="PF03924">
    <property type="entry name" value="CHASE"/>
    <property type="match status" value="1"/>
</dbReference>
<dbReference type="GO" id="GO:0052621">
    <property type="term" value="F:diguanylate cyclase activity"/>
    <property type="evidence" value="ECO:0007669"/>
    <property type="project" value="UniProtKB-EC"/>
</dbReference>
<feature type="transmembrane region" description="Helical" evidence="8">
    <location>
        <begin position="7"/>
        <end position="28"/>
    </location>
</feature>
<dbReference type="SMART" id="SM01079">
    <property type="entry name" value="CHASE"/>
    <property type="match status" value="1"/>
</dbReference>
<comment type="catalytic activity">
    <reaction evidence="7">
        <text>2 GTP = 3',3'-c-di-GMP + 2 diphosphate</text>
        <dbReference type="Rhea" id="RHEA:24898"/>
        <dbReference type="ChEBI" id="CHEBI:33019"/>
        <dbReference type="ChEBI" id="CHEBI:37565"/>
        <dbReference type="ChEBI" id="CHEBI:58805"/>
        <dbReference type="EC" id="2.7.7.65"/>
    </reaction>
</comment>
<dbReference type="GO" id="GO:0005886">
    <property type="term" value="C:plasma membrane"/>
    <property type="evidence" value="ECO:0007669"/>
    <property type="project" value="TreeGrafter"/>
</dbReference>
<keyword evidence="6 8" id="KW-0472">Membrane</keyword>
<evidence type="ECO:0000256" key="1">
    <source>
        <dbReference type="ARBA" id="ARBA00001946"/>
    </source>
</evidence>
<dbReference type="CDD" id="cd01949">
    <property type="entry name" value="GGDEF"/>
    <property type="match status" value="1"/>
</dbReference>
<name>A0A128F3C5_9GAMM</name>
<dbReference type="Gene3D" id="3.30.70.270">
    <property type="match status" value="1"/>
</dbReference>
<evidence type="ECO:0000313" key="11">
    <source>
        <dbReference type="EMBL" id="CZF80771.1"/>
    </source>
</evidence>
<evidence type="ECO:0000256" key="5">
    <source>
        <dbReference type="ARBA" id="ARBA00022989"/>
    </source>
</evidence>
<dbReference type="PANTHER" id="PTHR45138:SF9">
    <property type="entry name" value="DIGUANYLATE CYCLASE DGCM-RELATED"/>
    <property type="match status" value="1"/>
</dbReference>
<evidence type="ECO:0000259" key="10">
    <source>
        <dbReference type="PROSITE" id="PS50887"/>
    </source>
</evidence>
<dbReference type="Proteomes" id="UP000073601">
    <property type="component" value="Unassembled WGS sequence"/>
</dbReference>
<comment type="subcellular location">
    <subcellularLocation>
        <location evidence="2">Membrane</location>
    </subcellularLocation>
</comment>
<gene>
    <name evidence="11" type="primary">cph2_4</name>
    <name evidence="11" type="ORF">GMA8713_01590</name>
</gene>
<dbReference type="SMART" id="SM00267">
    <property type="entry name" value="GGDEF"/>
    <property type="match status" value="1"/>
</dbReference>
<feature type="domain" description="CHASE" evidence="9">
    <location>
        <begin position="70"/>
        <end position="278"/>
    </location>
</feature>
<dbReference type="AlphaFoldDB" id="A0A128F3C5"/>
<dbReference type="OrthoDB" id="9812260at2"/>
<feature type="domain" description="GGDEF" evidence="10">
    <location>
        <begin position="377"/>
        <end position="511"/>
    </location>
</feature>
<dbReference type="EC" id="2.7.7.65" evidence="3"/>
<comment type="cofactor">
    <cofactor evidence="1">
        <name>Mg(2+)</name>
        <dbReference type="ChEBI" id="CHEBI:18420"/>
    </cofactor>
</comment>